<organism evidence="2 3">
    <name type="scientific">Alternaria alternata</name>
    <name type="common">Alternaria rot fungus</name>
    <name type="synonym">Torula alternata</name>
    <dbReference type="NCBI Taxonomy" id="5599"/>
    <lineage>
        <taxon>Eukaryota</taxon>
        <taxon>Fungi</taxon>
        <taxon>Dikarya</taxon>
        <taxon>Ascomycota</taxon>
        <taxon>Pezizomycotina</taxon>
        <taxon>Dothideomycetes</taxon>
        <taxon>Pleosporomycetidae</taxon>
        <taxon>Pleosporales</taxon>
        <taxon>Pleosporineae</taxon>
        <taxon>Pleosporaceae</taxon>
        <taxon>Alternaria</taxon>
        <taxon>Alternaria sect. Alternaria</taxon>
        <taxon>Alternaria alternata complex</taxon>
    </lineage>
</organism>
<name>A0A177DFU0_ALTAL</name>
<accession>A0A177DFU0</accession>
<dbReference type="GeneID" id="29116265"/>
<evidence type="ECO:0000313" key="2">
    <source>
        <dbReference type="EMBL" id="OAG18121.1"/>
    </source>
</evidence>
<feature type="compositionally biased region" description="Polar residues" evidence="1">
    <location>
        <begin position="55"/>
        <end position="66"/>
    </location>
</feature>
<dbReference type="Proteomes" id="UP000077248">
    <property type="component" value="Unassembled WGS sequence"/>
</dbReference>
<reference evidence="2 3" key="1">
    <citation type="submission" date="2016-05" db="EMBL/GenBank/DDBJ databases">
        <title>Comparative analysis of secretome profiles of manganese(II)-oxidizing ascomycete fungi.</title>
        <authorList>
            <consortium name="DOE Joint Genome Institute"/>
            <person name="Zeiner C.A."/>
            <person name="Purvine S.O."/>
            <person name="Zink E.M."/>
            <person name="Wu S."/>
            <person name="Pasa-Tolic L."/>
            <person name="Chaput D.L."/>
            <person name="Haridas S."/>
            <person name="Grigoriev I.V."/>
            <person name="Santelli C.M."/>
            <person name="Hansel C.M."/>
        </authorList>
    </citation>
    <scope>NUCLEOTIDE SEQUENCE [LARGE SCALE GENOMIC DNA]</scope>
    <source>
        <strain evidence="2 3">SRC1lrK2f</strain>
    </source>
</reference>
<sequence length="66" mass="7039">MNVLMSTPAPALFWKVQNCYKGCDPRRTAGPQALMTDRIPSAASHEATVDDSGPLPSTSFMPSTQG</sequence>
<gene>
    <name evidence="2" type="ORF">CC77DRAFT_212955</name>
</gene>
<dbReference type="KEGG" id="aalt:CC77DRAFT_212955"/>
<keyword evidence="3" id="KW-1185">Reference proteome</keyword>
<feature type="region of interest" description="Disordered" evidence="1">
    <location>
        <begin position="37"/>
        <end position="66"/>
    </location>
</feature>
<proteinExistence type="predicted"/>
<evidence type="ECO:0000313" key="3">
    <source>
        <dbReference type="Proteomes" id="UP000077248"/>
    </source>
</evidence>
<dbReference type="AlphaFoldDB" id="A0A177DFU0"/>
<dbReference type="RefSeq" id="XP_018383542.1">
    <property type="nucleotide sequence ID" value="XM_018530671.1"/>
</dbReference>
<evidence type="ECO:0000256" key="1">
    <source>
        <dbReference type="SAM" id="MobiDB-lite"/>
    </source>
</evidence>
<dbReference type="EMBL" id="KV441484">
    <property type="protein sequence ID" value="OAG18121.1"/>
    <property type="molecule type" value="Genomic_DNA"/>
</dbReference>
<dbReference type="VEuPathDB" id="FungiDB:CC77DRAFT_212955"/>
<protein>
    <submittedName>
        <fullName evidence="2">Uncharacterized protein</fullName>
    </submittedName>
</protein>